<organism evidence="2 3">
    <name type="scientific">Phytophthora aleatoria</name>
    <dbReference type="NCBI Taxonomy" id="2496075"/>
    <lineage>
        <taxon>Eukaryota</taxon>
        <taxon>Sar</taxon>
        <taxon>Stramenopiles</taxon>
        <taxon>Oomycota</taxon>
        <taxon>Peronosporomycetes</taxon>
        <taxon>Peronosporales</taxon>
        <taxon>Peronosporaceae</taxon>
        <taxon>Phytophthora</taxon>
    </lineage>
</organism>
<dbReference type="PROSITE" id="PS51257">
    <property type="entry name" value="PROKAR_LIPOPROTEIN"/>
    <property type="match status" value="1"/>
</dbReference>
<evidence type="ECO:0000256" key="1">
    <source>
        <dbReference type="SAM" id="SignalP"/>
    </source>
</evidence>
<reference evidence="2" key="1">
    <citation type="submission" date="2021-01" db="EMBL/GenBank/DDBJ databases">
        <title>Phytophthora aleatoria, a newly-described species from Pinus radiata is distinct from Phytophthora cactorum isolates based on comparative genomics.</title>
        <authorList>
            <person name="Mcdougal R."/>
            <person name="Panda P."/>
            <person name="Williams N."/>
            <person name="Studholme D.J."/>
        </authorList>
    </citation>
    <scope>NUCLEOTIDE SEQUENCE</scope>
    <source>
        <strain evidence="2">NZFS 4037</strain>
    </source>
</reference>
<name>A0A8J5IZE9_9STRA</name>
<evidence type="ECO:0000313" key="2">
    <source>
        <dbReference type="EMBL" id="KAG6947591.1"/>
    </source>
</evidence>
<sequence length="341" mass="39627">MRLSQVLIAFALLVSCTTSLEAGRRTLASKQHAVDSTRSLRVAQSTFDEERIILELTKWFRTTYWLDSGKTDEYVKKALGLDNLSGATLKSAPNYVYYEHFLDALEGRVLKSWLAEGKSTKSVWADYKLEDIPTAQLKDNEGFKTYLRYAIMEDNYIFKLKSNDQLVKVDYSGTRAEMNAKVDMWISLKRPNWYVKKMLNLDRRSINAFRNSPNYPLYKRFEDAMQEITLKDWLAKGYSTKHILTSYKLHEVPLDKLERNGNYKMYVRYATMVDDEIFNGGKKVKVEADEIPLEVNTKVEIWASKNRPNEYVEEILGLNGAADKTSANYKYYKYFLTLKKG</sequence>
<feature type="chain" id="PRO_5035296098" description="RxLR effector protein" evidence="1">
    <location>
        <begin position="20"/>
        <end position="341"/>
    </location>
</feature>
<dbReference type="Proteomes" id="UP000709295">
    <property type="component" value="Unassembled WGS sequence"/>
</dbReference>
<comment type="caution">
    <text evidence="2">The sequence shown here is derived from an EMBL/GenBank/DDBJ whole genome shotgun (WGS) entry which is preliminary data.</text>
</comment>
<accession>A0A8J5IZE9</accession>
<dbReference type="AlphaFoldDB" id="A0A8J5IZE9"/>
<feature type="signal peptide" evidence="1">
    <location>
        <begin position="1"/>
        <end position="19"/>
    </location>
</feature>
<keyword evidence="1" id="KW-0732">Signal</keyword>
<protein>
    <recommendedName>
        <fullName evidence="4">RxLR effector protein</fullName>
    </recommendedName>
</protein>
<keyword evidence="3" id="KW-1185">Reference proteome</keyword>
<dbReference type="EMBL" id="JAENGY010001684">
    <property type="protein sequence ID" value="KAG6947591.1"/>
    <property type="molecule type" value="Genomic_DNA"/>
</dbReference>
<evidence type="ECO:0000313" key="3">
    <source>
        <dbReference type="Proteomes" id="UP000709295"/>
    </source>
</evidence>
<proteinExistence type="predicted"/>
<gene>
    <name evidence="2" type="ORF">JG688_00015475</name>
</gene>
<evidence type="ECO:0008006" key="4">
    <source>
        <dbReference type="Google" id="ProtNLM"/>
    </source>
</evidence>